<dbReference type="GO" id="GO:0032259">
    <property type="term" value="P:methylation"/>
    <property type="evidence" value="ECO:0007669"/>
    <property type="project" value="UniProtKB-KW"/>
</dbReference>
<evidence type="ECO:0000256" key="2">
    <source>
        <dbReference type="ARBA" id="ARBA00022679"/>
    </source>
</evidence>
<dbReference type="GO" id="GO:0008168">
    <property type="term" value="F:methyltransferase activity"/>
    <property type="evidence" value="ECO:0007669"/>
    <property type="project" value="UniProtKB-KW"/>
</dbReference>
<evidence type="ECO:0000256" key="1">
    <source>
        <dbReference type="ARBA" id="ARBA00022603"/>
    </source>
</evidence>
<dbReference type="AlphaFoldDB" id="A0AB36TJG2"/>
<dbReference type="GeneID" id="35806126"/>
<proteinExistence type="predicted"/>
<dbReference type="PANTHER" id="PTHR43861">
    <property type="entry name" value="TRANS-ACONITATE 2-METHYLTRANSFERASE-RELATED"/>
    <property type="match status" value="1"/>
</dbReference>
<dbReference type="Gene3D" id="3.40.50.150">
    <property type="entry name" value="Vaccinia Virus protein VP39"/>
    <property type="match status" value="1"/>
</dbReference>
<dbReference type="CDD" id="cd02440">
    <property type="entry name" value="AdoMet_MTases"/>
    <property type="match status" value="1"/>
</dbReference>
<dbReference type="EMBL" id="PDBW01000001">
    <property type="protein sequence ID" value="PFH03908.1"/>
    <property type="molecule type" value="Genomic_DNA"/>
</dbReference>
<evidence type="ECO:0000313" key="4">
    <source>
        <dbReference type="EMBL" id="PFH03908.1"/>
    </source>
</evidence>
<dbReference type="RefSeq" id="WP_003513954.1">
    <property type="nucleotide sequence ID" value="NZ_CP013828.1"/>
</dbReference>
<dbReference type="Pfam" id="PF13649">
    <property type="entry name" value="Methyltransf_25"/>
    <property type="match status" value="1"/>
</dbReference>
<comment type="caution">
    <text evidence="4">The sequence shown here is derived from an EMBL/GenBank/DDBJ whole genome shotgun (WGS) entry which is preliminary data.</text>
</comment>
<dbReference type="PANTHER" id="PTHR43861:SF1">
    <property type="entry name" value="TRANS-ACONITATE 2-METHYLTRANSFERASE"/>
    <property type="match status" value="1"/>
</dbReference>
<dbReference type="SUPFAM" id="SSF53335">
    <property type="entry name" value="S-adenosyl-L-methionine-dependent methyltransferases"/>
    <property type="match status" value="1"/>
</dbReference>
<dbReference type="InterPro" id="IPR029063">
    <property type="entry name" value="SAM-dependent_MTases_sf"/>
</dbReference>
<name>A0AB36TJG2_ACETH</name>
<keyword evidence="2" id="KW-0808">Transferase</keyword>
<keyword evidence="1 4" id="KW-0489">Methyltransferase</keyword>
<feature type="domain" description="Methyltransferase" evidence="3">
    <location>
        <begin position="36"/>
        <end position="133"/>
    </location>
</feature>
<organism evidence="4 5">
    <name type="scientific">Acetivibrio thermocellus AD2</name>
    <dbReference type="NCBI Taxonomy" id="1138384"/>
    <lineage>
        <taxon>Bacteria</taxon>
        <taxon>Bacillati</taxon>
        <taxon>Bacillota</taxon>
        <taxon>Clostridia</taxon>
        <taxon>Eubacteriales</taxon>
        <taxon>Oscillospiraceae</taxon>
        <taxon>Acetivibrio</taxon>
    </lineage>
</organism>
<protein>
    <submittedName>
        <fullName evidence="4">Methyltransferase family protein</fullName>
    </submittedName>
</protein>
<gene>
    <name evidence="4" type="ORF">M972_112727</name>
</gene>
<dbReference type="InterPro" id="IPR041698">
    <property type="entry name" value="Methyltransf_25"/>
</dbReference>
<dbReference type="Proteomes" id="UP000223596">
    <property type="component" value="Unassembled WGS sequence"/>
</dbReference>
<reference evidence="4 5" key="1">
    <citation type="submission" date="2017-09" db="EMBL/GenBank/DDBJ databases">
        <title>Evaluation of Pacific Biosciences Sequencing Technology to Finishing C. thermocellum Genome Sequences.</title>
        <authorList>
            <person name="Brown S."/>
        </authorList>
    </citation>
    <scope>NUCLEOTIDE SEQUENCE [LARGE SCALE GENOMIC DNA]</scope>
    <source>
        <strain evidence="4 5">AD2</strain>
    </source>
</reference>
<accession>A0AB36TJG2</accession>
<sequence length="244" mass="27614">MSFYREISKYYDYIFPVGENQLNFIKNCAGKPGGKILDVACGSGGYSVELAKEGYLVTAVDIEEEMVEKVKKKASENGLSINAFKCDMRELEKKIGERFDTIFCIGNSLVHLTSLKEITDVLGQMRRLLAEGGFLVLQIVNYDRIIKYNLDGLPTITNDEIGLEFTRKYRYKKESNIIEFNTSLKIKNGDCETEYNNSVELLPLKSGELAAALRNAGFSAFDFYGDFKYSDYTEDSHLLVVKAR</sequence>
<evidence type="ECO:0000313" key="5">
    <source>
        <dbReference type="Proteomes" id="UP000223596"/>
    </source>
</evidence>
<evidence type="ECO:0000259" key="3">
    <source>
        <dbReference type="Pfam" id="PF13649"/>
    </source>
</evidence>
<dbReference type="Gene3D" id="2.20.25.110">
    <property type="entry name" value="S-adenosyl-L-methionine-dependent methyltransferases"/>
    <property type="match status" value="1"/>
</dbReference>